<comment type="similarity">
    <text evidence="10">Belongs to the DEAD box helicase family.</text>
</comment>
<keyword evidence="9" id="KW-0051">Antiviral defense</keyword>
<evidence type="ECO:0000256" key="10">
    <source>
        <dbReference type="ARBA" id="ARBA00038437"/>
    </source>
</evidence>
<evidence type="ECO:0000256" key="3">
    <source>
        <dbReference type="ARBA" id="ARBA00022722"/>
    </source>
</evidence>
<dbReference type="KEGG" id="pmx:PERMA_1338"/>
<comment type="similarity">
    <text evidence="2">In the central section; belongs to the CRISPR-associated helicase Cas3 family.</text>
</comment>
<dbReference type="GO" id="GO:0005524">
    <property type="term" value="F:ATP binding"/>
    <property type="evidence" value="ECO:0007669"/>
    <property type="project" value="UniProtKB-KW"/>
</dbReference>
<dbReference type="InterPro" id="IPR001650">
    <property type="entry name" value="Helicase_C-like"/>
</dbReference>
<evidence type="ECO:0000256" key="2">
    <source>
        <dbReference type="ARBA" id="ARBA00009046"/>
    </source>
</evidence>
<dbReference type="STRING" id="123214.PERMA_1338"/>
<dbReference type="InterPro" id="IPR054712">
    <property type="entry name" value="Cas3-like_dom"/>
</dbReference>
<dbReference type="CDD" id="cd09641">
    <property type="entry name" value="Cas3''_I"/>
    <property type="match status" value="1"/>
</dbReference>
<dbReference type="OrthoDB" id="9810236at2"/>
<feature type="domain" description="HD Cas3-type" evidence="12">
    <location>
        <begin position="13"/>
        <end position="207"/>
    </location>
</feature>
<dbReference type="SUPFAM" id="SSF109604">
    <property type="entry name" value="HD-domain/PDEase-like"/>
    <property type="match status" value="1"/>
</dbReference>
<dbReference type="GO" id="GO:0005829">
    <property type="term" value="C:cytosol"/>
    <property type="evidence" value="ECO:0007669"/>
    <property type="project" value="TreeGrafter"/>
</dbReference>
<dbReference type="InterPro" id="IPR027417">
    <property type="entry name" value="P-loop_NTPase"/>
</dbReference>
<dbReference type="PROSITE" id="PS51194">
    <property type="entry name" value="HELICASE_CTER"/>
    <property type="match status" value="1"/>
</dbReference>
<dbReference type="Proteomes" id="UP000001366">
    <property type="component" value="Chromosome"/>
</dbReference>
<dbReference type="EMBL" id="CP001230">
    <property type="protein sequence ID" value="ACO04366.1"/>
    <property type="molecule type" value="Genomic_DNA"/>
</dbReference>
<dbReference type="GO" id="GO:0016787">
    <property type="term" value="F:hydrolase activity"/>
    <property type="evidence" value="ECO:0007669"/>
    <property type="project" value="UniProtKB-KW"/>
</dbReference>
<dbReference type="PANTHER" id="PTHR47959:SF16">
    <property type="entry name" value="CRISPR-ASSOCIATED NUCLEASE_HELICASE CAS3-RELATED"/>
    <property type="match status" value="1"/>
</dbReference>
<dbReference type="PaxDb" id="123214-PERMA_1338"/>
<dbReference type="SMART" id="SM00487">
    <property type="entry name" value="DEXDc"/>
    <property type="match status" value="1"/>
</dbReference>
<dbReference type="GO" id="GO:0003724">
    <property type="term" value="F:RNA helicase activity"/>
    <property type="evidence" value="ECO:0007669"/>
    <property type="project" value="TreeGrafter"/>
</dbReference>
<organism evidence="13 14">
    <name type="scientific">Persephonella marina (strain DSM 14350 / EX-H1)</name>
    <dbReference type="NCBI Taxonomy" id="123214"/>
    <lineage>
        <taxon>Bacteria</taxon>
        <taxon>Pseudomonadati</taxon>
        <taxon>Aquificota</taxon>
        <taxon>Aquificia</taxon>
        <taxon>Aquificales</taxon>
        <taxon>Hydrogenothermaceae</taxon>
        <taxon>Persephonella</taxon>
    </lineage>
</organism>
<dbReference type="Gene3D" id="1.10.3210.30">
    <property type="match status" value="1"/>
</dbReference>
<dbReference type="RefSeq" id="WP_012676604.1">
    <property type="nucleotide sequence ID" value="NC_012440.1"/>
</dbReference>
<evidence type="ECO:0000256" key="9">
    <source>
        <dbReference type="ARBA" id="ARBA00023118"/>
    </source>
</evidence>
<evidence type="ECO:0000256" key="7">
    <source>
        <dbReference type="ARBA" id="ARBA00022806"/>
    </source>
</evidence>
<dbReference type="InterPro" id="IPR038257">
    <property type="entry name" value="CRISPR-assoc_Cas3_HD_sf"/>
</dbReference>
<dbReference type="NCBIfam" id="TIGR01596">
    <property type="entry name" value="cas3_HD"/>
    <property type="match status" value="1"/>
</dbReference>
<dbReference type="Pfam" id="PF00270">
    <property type="entry name" value="DEAD"/>
    <property type="match status" value="1"/>
</dbReference>
<dbReference type="Pfam" id="PF18019">
    <property type="entry name" value="Cas3_HD"/>
    <property type="match status" value="1"/>
</dbReference>
<evidence type="ECO:0000256" key="5">
    <source>
        <dbReference type="ARBA" id="ARBA00022741"/>
    </source>
</evidence>
<dbReference type="GO" id="GO:0004518">
    <property type="term" value="F:nuclease activity"/>
    <property type="evidence" value="ECO:0007669"/>
    <property type="project" value="UniProtKB-KW"/>
</dbReference>
<dbReference type="AlphaFoldDB" id="C0QR11"/>
<accession>C0QR11</accession>
<evidence type="ECO:0000259" key="11">
    <source>
        <dbReference type="PROSITE" id="PS51194"/>
    </source>
</evidence>
<dbReference type="GO" id="GO:0051607">
    <property type="term" value="P:defense response to virus"/>
    <property type="evidence" value="ECO:0007669"/>
    <property type="project" value="UniProtKB-KW"/>
</dbReference>
<keyword evidence="8" id="KW-0067">ATP-binding</keyword>
<dbReference type="PROSITE" id="PS51643">
    <property type="entry name" value="HD_CAS3"/>
    <property type="match status" value="1"/>
</dbReference>
<name>C0QR11_PERMH</name>
<evidence type="ECO:0000256" key="8">
    <source>
        <dbReference type="ARBA" id="ARBA00022840"/>
    </source>
</evidence>
<dbReference type="InterPro" id="IPR006483">
    <property type="entry name" value="CRISPR-assoc_Cas3_HD"/>
</dbReference>
<gene>
    <name evidence="13" type="ordered locus">PERMA_1338</name>
</gene>
<reference evidence="13 14" key="1">
    <citation type="journal article" date="2009" name="J. Bacteriol.">
        <title>Complete and draft genome sequences of six members of the Aquificales.</title>
        <authorList>
            <person name="Reysenbach A.L."/>
            <person name="Hamamura N."/>
            <person name="Podar M."/>
            <person name="Griffiths E."/>
            <person name="Ferreira S."/>
            <person name="Hochstein R."/>
            <person name="Heidelberg J."/>
            <person name="Johnson J."/>
            <person name="Mead D."/>
            <person name="Pohorille A."/>
            <person name="Sarmiento M."/>
            <person name="Schweighofer K."/>
            <person name="Seshadri R."/>
            <person name="Voytek M.A."/>
        </authorList>
    </citation>
    <scope>NUCLEOTIDE SEQUENCE [LARGE SCALE GENOMIC DNA]</scope>
    <source>
        <strain evidence="14">DSM 14350 / EX-H1</strain>
    </source>
</reference>
<dbReference type="Pfam" id="PF22590">
    <property type="entry name" value="Cas3-like_C_2"/>
    <property type="match status" value="1"/>
</dbReference>
<dbReference type="PANTHER" id="PTHR47959">
    <property type="entry name" value="ATP-DEPENDENT RNA HELICASE RHLE-RELATED"/>
    <property type="match status" value="1"/>
</dbReference>
<keyword evidence="3" id="KW-0540">Nuclease</keyword>
<dbReference type="eggNOG" id="COG1203">
    <property type="taxonomic scope" value="Bacteria"/>
</dbReference>
<evidence type="ECO:0000259" key="12">
    <source>
        <dbReference type="PROSITE" id="PS51643"/>
    </source>
</evidence>
<evidence type="ECO:0000313" key="14">
    <source>
        <dbReference type="Proteomes" id="UP000001366"/>
    </source>
</evidence>
<keyword evidence="6" id="KW-0378">Hydrolase</keyword>
<keyword evidence="5" id="KW-0547">Nucleotide-binding</keyword>
<dbReference type="SMART" id="SM00490">
    <property type="entry name" value="HELICc"/>
    <property type="match status" value="1"/>
</dbReference>
<dbReference type="InterPro" id="IPR011545">
    <property type="entry name" value="DEAD/DEAH_box_helicase_dom"/>
</dbReference>
<dbReference type="GO" id="GO:0046872">
    <property type="term" value="F:metal ion binding"/>
    <property type="evidence" value="ECO:0007669"/>
    <property type="project" value="UniProtKB-KW"/>
</dbReference>
<proteinExistence type="inferred from homology"/>
<dbReference type="GO" id="GO:0003676">
    <property type="term" value="F:nucleic acid binding"/>
    <property type="evidence" value="ECO:0007669"/>
    <property type="project" value="InterPro"/>
</dbReference>
<dbReference type="SUPFAM" id="SSF52540">
    <property type="entry name" value="P-loop containing nucleoside triphosphate hydrolases"/>
    <property type="match status" value="1"/>
</dbReference>
<evidence type="ECO:0000256" key="1">
    <source>
        <dbReference type="ARBA" id="ARBA00006847"/>
    </source>
</evidence>
<protein>
    <submittedName>
        <fullName evidence="13">Crispr-associated helicase Cas3</fullName>
    </submittedName>
</protein>
<dbReference type="eggNOG" id="COG2254">
    <property type="taxonomic scope" value="Bacteria"/>
</dbReference>
<keyword evidence="7" id="KW-0347">Helicase</keyword>
<evidence type="ECO:0000256" key="4">
    <source>
        <dbReference type="ARBA" id="ARBA00022723"/>
    </source>
</evidence>
<dbReference type="HOGENOM" id="CLU_009347_0_0_0"/>
<dbReference type="InterPro" id="IPR006474">
    <property type="entry name" value="Helicase_Cas3_CRISPR-ass_core"/>
</dbReference>
<comment type="similarity">
    <text evidence="1">In the N-terminal section; belongs to the CRISPR-associated nuclease Cas3-HD family.</text>
</comment>
<feature type="domain" description="Helicase C-terminal" evidence="11">
    <location>
        <begin position="440"/>
        <end position="613"/>
    </location>
</feature>
<keyword evidence="4" id="KW-0479">Metal-binding</keyword>
<dbReference type="NCBIfam" id="TIGR01587">
    <property type="entry name" value="cas3_core"/>
    <property type="match status" value="1"/>
</dbReference>
<keyword evidence="14" id="KW-1185">Reference proteome</keyword>
<evidence type="ECO:0000256" key="6">
    <source>
        <dbReference type="ARBA" id="ARBA00022801"/>
    </source>
</evidence>
<evidence type="ECO:0000313" key="13">
    <source>
        <dbReference type="EMBL" id="ACO04366.1"/>
    </source>
</evidence>
<dbReference type="Gene3D" id="3.40.50.300">
    <property type="entry name" value="P-loop containing nucleotide triphosphate hydrolases"/>
    <property type="match status" value="2"/>
</dbReference>
<dbReference type="InterPro" id="IPR014001">
    <property type="entry name" value="Helicase_ATP-bd"/>
</dbReference>
<sequence>MRKIYAKIYYKDGKPVPETLEEHTENLLIELEKLKNIYGRDIVINEDFWENLKFACLFHDLGKVSDNFQSKLKRIVGEKIPRGVDKEIPHNFLSGIFLYSKSIRKLIPREFFDYIFYAVVFHHDREINFDSNYLKEVVEKDISKKADLLNWLEKYSIVIDRVDPDRSGILFKKIKEFKYSEHEKTKEVKRSKYFILLKGLLHRLDHSASAKVNVEEERIKNPREKLIQKLSKKENFTGLKPFQEKAKDYENENILLTASTGMGKTEFAINWIGESKAFYTLPVRVSVNAMYDRFVNYFGKDKIGLLHSDAVFYGFDKYEKFEDNLSIEEHIIRTQATRQFAMPITITTADQLFTATFKYPGYEKVYATLAYSKIVLDEPQSYSPDTLAIIIKGLQEISELGGKFCFMSATIHPFIRERLKDYCRILDAVFNTEKKHKITLLDNSLEETTEKIKDLYKKGKKVLVILNTVKKSQEIYKLLKDDKTNVKLLHSLFINRDRKEKEDQIKENFKTEQPVIWITTQLVEASLDIDYDVLFTEIATLDALIQRMGRVNRRKGRTIDENSSPNIFIALNNPSDQGKIYNKNIVELTKEALKNYEGEILTEEIKQSLMEEVYNEEKIKSTKFYEKFEKNLELLEYGYQADTKGEAQKLFREVLNINVIPEKILNENYTQIDNLINQILDKSIPYPERLKSIHKLNSFTLGLPIFRIKDQIPTDITPPKMRNKIFSVNFDYNSELGLIIESQQLGEIL</sequence>
<dbReference type="InterPro" id="IPR050079">
    <property type="entry name" value="DEAD_box_RNA_helicase"/>
</dbReference>